<feature type="transmembrane region" description="Helical" evidence="1">
    <location>
        <begin position="56"/>
        <end position="76"/>
    </location>
</feature>
<proteinExistence type="predicted"/>
<accession>A0ABV8GNP5</accession>
<dbReference type="PANTHER" id="PTHR37314">
    <property type="entry name" value="SLR0142 PROTEIN"/>
    <property type="match status" value="1"/>
</dbReference>
<name>A0ABV8GNP5_9ACTN</name>
<keyword evidence="1" id="KW-0812">Transmembrane</keyword>
<organism evidence="2 3">
    <name type="scientific">Nonomuraea purpurea</name>
    <dbReference type="NCBI Taxonomy" id="1849276"/>
    <lineage>
        <taxon>Bacteria</taxon>
        <taxon>Bacillati</taxon>
        <taxon>Actinomycetota</taxon>
        <taxon>Actinomycetes</taxon>
        <taxon>Streptosporangiales</taxon>
        <taxon>Streptosporangiaceae</taxon>
        <taxon>Nonomuraea</taxon>
    </lineage>
</organism>
<gene>
    <name evidence="2" type="ORF">ACFOY2_41770</name>
</gene>
<evidence type="ECO:0000313" key="3">
    <source>
        <dbReference type="Proteomes" id="UP001595851"/>
    </source>
</evidence>
<feature type="transmembrane region" description="Helical" evidence="1">
    <location>
        <begin position="165"/>
        <end position="184"/>
    </location>
</feature>
<comment type="caution">
    <text evidence="2">The sequence shown here is derived from an EMBL/GenBank/DDBJ whole genome shotgun (WGS) entry which is preliminary data.</text>
</comment>
<reference evidence="3" key="1">
    <citation type="journal article" date="2019" name="Int. J. Syst. Evol. Microbiol.">
        <title>The Global Catalogue of Microorganisms (GCM) 10K type strain sequencing project: providing services to taxonomists for standard genome sequencing and annotation.</title>
        <authorList>
            <consortium name="The Broad Institute Genomics Platform"/>
            <consortium name="The Broad Institute Genome Sequencing Center for Infectious Disease"/>
            <person name="Wu L."/>
            <person name="Ma J."/>
        </authorList>
    </citation>
    <scope>NUCLEOTIDE SEQUENCE [LARGE SCALE GENOMIC DNA]</scope>
    <source>
        <strain evidence="3">TBRC 1276</strain>
    </source>
</reference>
<sequence length="223" mass="22411">MAPMRFGAVPLLGLAFAAGAVDALSFLSLGEVFTANMTGNIVLLGLALGTGHTEHALGSGLALAAFMTGLAAGFFLLKGAGDRSLRPLAGLTGELALLVAMAVGWAAQTPRPALIVLSGTAMGLQSAITRWVCDATVSTTYVTGTLTSMAGQIIGPPAARSGARWPLAVVLALAAGAVFAALALRLYPPAAPLVAPAVVALATSWWAIRDWGRGRPLLGAGGR</sequence>
<keyword evidence="1" id="KW-1133">Transmembrane helix</keyword>
<feature type="transmembrane region" description="Helical" evidence="1">
    <location>
        <begin position="88"/>
        <end position="107"/>
    </location>
</feature>
<dbReference type="Proteomes" id="UP001595851">
    <property type="component" value="Unassembled WGS sequence"/>
</dbReference>
<dbReference type="EMBL" id="JBHSBI010000030">
    <property type="protein sequence ID" value="MFC4013814.1"/>
    <property type="molecule type" value="Genomic_DNA"/>
</dbReference>
<feature type="transmembrane region" description="Helical" evidence="1">
    <location>
        <begin position="190"/>
        <end position="208"/>
    </location>
</feature>
<evidence type="ECO:0000313" key="2">
    <source>
        <dbReference type="EMBL" id="MFC4013814.1"/>
    </source>
</evidence>
<keyword evidence="1" id="KW-0472">Membrane</keyword>
<protein>
    <submittedName>
        <fullName evidence="2">YoaK family protein</fullName>
    </submittedName>
</protein>
<evidence type="ECO:0000256" key="1">
    <source>
        <dbReference type="SAM" id="Phobius"/>
    </source>
</evidence>
<keyword evidence="3" id="KW-1185">Reference proteome</keyword>
<dbReference type="Pfam" id="PF06912">
    <property type="entry name" value="DUF1275"/>
    <property type="match status" value="1"/>
</dbReference>
<dbReference type="RefSeq" id="WP_379533668.1">
    <property type="nucleotide sequence ID" value="NZ_JBHSBI010000030.1"/>
</dbReference>
<dbReference type="PANTHER" id="PTHR37314:SF4">
    <property type="entry name" value="UPF0700 TRANSMEMBRANE PROTEIN YOAK"/>
    <property type="match status" value="1"/>
</dbReference>
<dbReference type="InterPro" id="IPR010699">
    <property type="entry name" value="DUF1275"/>
</dbReference>